<evidence type="ECO:0000259" key="13">
    <source>
        <dbReference type="PROSITE" id="PS50885"/>
    </source>
</evidence>
<evidence type="ECO:0000256" key="6">
    <source>
        <dbReference type="ARBA" id="ARBA00022679"/>
    </source>
</evidence>
<dbReference type="RefSeq" id="WP_264433550.1">
    <property type="nucleotide sequence ID" value="NZ_CP081495.1"/>
</dbReference>
<keyword evidence="10 11" id="KW-0472">Membrane</keyword>
<dbReference type="EMBL" id="CP081495">
    <property type="protein sequence ID" value="UYW01144.1"/>
    <property type="molecule type" value="Genomic_DNA"/>
</dbReference>
<keyword evidence="8 14" id="KW-0418">Kinase</keyword>
<feature type="transmembrane region" description="Helical" evidence="11">
    <location>
        <begin position="165"/>
        <end position="183"/>
    </location>
</feature>
<dbReference type="Proteomes" id="UP001163328">
    <property type="component" value="Chromosome"/>
</dbReference>
<evidence type="ECO:0000259" key="12">
    <source>
        <dbReference type="PROSITE" id="PS50109"/>
    </source>
</evidence>
<name>A0ABY6LXS8_9FLAO</name>
<keyword evidence="15" id="KW-1185">Reference proteome</keyword>
<keyword evidence="5" id="KW-0597">Phosphoprotein</keyword>
<reference evidence="14" key="1">
    <citation type="submission" date="2021-08" db="EMBL/GenBank/DDBJ databases">
        <title>Flavobacterium sp. strain CC-SYL302.</title>
        <authorList>
            <person name="Lin S.-Y."/>
            <person name="Lee T.-H."/>
            <person name="Young C.-C."/>
        </authorList>
    </citation>
    <scope>NUCLEOTIDE SEQUENCE</scope>
    <source>
        <strain evidence="14">CC-SYL302</strain>
    </source>
</reference>
<dbReference type="InterPro" id="IPR036890">
    <property type="entry name" value="HATPase_C_sf"/>
</dbReference>
<evidence type="ECO:0000256" key="5">
    <source>
        <dbReference type="ARBA" id="ARBA00022553"/>
    </source>
</evidence>
<proteinExistence type="predicted"/>
<evidence type="ECO:0000256" key="4">
    <source>
        <dbReference type="ARBA" id="ARBA00022475"/>
    </source>
</evidence>
<keyword evidence="6" id="KW-0808">Transferase</keyword>
<dbReference type="PROSITE" id="PS50885">
    <property type="entry name" value="HAMP"/>
    <property type="match status" value="1"/>
</dbReference>
<evidence type="ECO:0000256" key="8">
    <source>
        <dbReference type="ARBA" id="ARBA00022777"/>
    </source>
</evidence>
<evidence type="ECO:0000256" key="10">
    <source>
        <dbReference type="ARBA" id="ARBA00023136"/>
    </source>
</evidence>
<dbReference type="SUPFAM" id="SSF55874">
    <property type="entry name" value="ATPase domain of HSP90 chaperone/DNA topoisomerase II/histidine kinase"/>
    <property type="match status" value="1"/>
</dbReference>
<keyword evidence="7 11" id="KW-0812">Transmembrane</keyword>
<dbReference type="InterPro" id="IPR003660">
    <property type="entry name" value="HAMP_dom"/>
</dbReference>
<evidence type="ECO:0000256" key="11">
    <source>
        <dbReference type="SAM" id="Phobius"/>
    </source>
</evidence>
<evidence type="ECO:0000256" key="3">
    <source>
        <dbReference type="ARBA" id="ARBA00012438"/>
    </source>
</evidence>
<feature type="domain" description="HAMP" evidence="13">
    <location>
        <begin position="189"/>
        <end position="242"/>
    </location>
</feature>
<dbReference type="PANTHER" id="PTHR45453:SF2">
    <property type="entry name" value="HISTIDINE KINASE"/>
    <property type="match status" value="1"/>
</dbReference>
<dbReference type="Pfam" id="PF02518">
    <property type="entry name" value="HATPase_c"/>
    <property type="match status" value="1"/>
</dbReference>
<evidence type="ECO:0000256" key="2">
    <source>
        <dbReference type="ARBA" id="ARBA00004651"/>
    </source>
</evidence>
<feature type="domain" description="Histidine kinase" evidence="12">
    <location>
        <begin position="250"/>
        <end position="463"/>
    </location>
</feature>
<keyword evidence="4" id="KW-1003">Cell membrane</keyword>
<sequence length="463" mass="52828">MEQVILSNKKSIKNTIARTILLAVAVFIGFVFLFIYYTVKFNLNYTTNHNLDAEIALHQNEVSKQNGEIILVSEDEWNEAEHNIGDFYPIYLAIYDANRNFIRKSENLEDYQLKLSKKDLVAEDILLDNISVRKKQTPLYYDQQLVGYAVIGIATNTQYHVLKNLKYTLSGTYTIVLILLYFLTRKIAGASVAPTLKIINQTKKITENNFKGRIDLPKVNNELFDLTQSINQLLTKVEKTLERQKQFTADASHQLKTPLAILKGNLEVLIRKPRSEAEYHENINYCIAEIDKASSIVDQLLFLARIENKDLNYAIQKIALNEVFLEILEQYQLLIIEKNLKISFAIKQNVTVNSIPFALKIILENIISNAIKYSYTNGEISITIQKQNGKVICSIQDFGIGISQADQQQIFDEFYRSQNIYHCQIQGNGLGLSIVKKLADILKINIEVKSQANSGTIFILSLT</sequence>
<accession>A0ABY6LXS8</accession>
<dbReference type="SMART" id="SM00387">
    <property type="entry name" value="HATPase_c"/>
    <property type="match status" value="1"/>
</dbReference>
<evidence type="ECO:0000313" key="15">
    <source>
        <dbReference type="Proteomes" id="UP001163328"/>
    </source>
</evidence>
<dbReference type="InterPro" id="IPR004358">
    <property type="entry name" value="Sig_transdc_His_kin-like_C"/>
</dbReference>
<feature type="transmembrane region" description="Helical" evidence="11">
    <location>
        <begin position="20"/>
        <end position="39"/>
    </location>
</feature>
<evidence type="ECO:0000313" key="14">
    <source>
        <dbReference type="EMBL" id="UYW01144.1"/>
    </source>
</evidence>
<dbReference type="InterPro" id="IPR003661">
    <property type="entry name" value="HisK_dim/P_dom"/>
</dbReference>
<dbReference type="InterPro" id="IPR036097">
    <property type="entry name" value="HisK_dim/P_sf"/>
</dbReference>
<dbReference type="CDD" id="cd00082">
    <property type="entry name" value="HisKA"/>
    <property type="match status" value="1"/>
</dbReference>
<dbReference type="GO" id="GO:0016301">
    <property type="term" value="F:kinase activity"/>
    <property type="evidence" value="ECO:0007669"/>
    <property type="project" value="UniProtKB-KW"/>
</dbReference>
<organism evidence="14 15">
    <name type="scientific">Flavobacterium agricola</name>
    <dbReference type="NCBI Taxonomy" id="2870839"/>
    <lineage>
        <taxon>Bacteria</taxon>
        <taxon>Pseudomonadati</taxon>
        <taxon>Bacteroidota</taxon>
        <taxon>Flavobacteriia</taxon>
        <taxon>Flavobacteriales</taxon>
        <taxon>Flavobacteriaceae</taxon>
        <taxon>Flavobacterium</taxon>
    </lineage>
</organism>
<dbReference type="InterPro" id="IPR050351">
    <property type="entry name" value="BphY/WalK/GraS-like"/>
</dbReference>
<comment type="subcellular location">
    <subcellularLocation>
        <location evidence="2">Cell membrane</location>
        <topology evidence="2">Multi-pass membrane protein</topology>
    </subcellularLocation>
</comment>
<evidence type="ECO:0000256" key="9">
    <source>
        <dbReference type="ARBA" id="ARBA00022989"/>
    </source>
</evidence>
<comment type="catalytic activity">
    <reaction evidence="1">
        <text>ATP + protein L-histidine = ADP + protein N-phospho-L-histidine.</text>
        <dbReference type="EC" id="2.7.13.3"/>
    </reaction>
</comment>
<dbReference type="InterPro" id="IPR005467">
    <property type="entry name" value="His_kinase_dom"/>
</dbReference>
<protein>
    <recommendedName>
        <fullName evidence="3">histidine kinase</fullName>
        <ecNumber evidence="3">2.7.13.3</ecNumber>
    </recommendedName>
</protein>
<dbReference type="PANTHER" id="PTHR45453">
    <property type="entry name" value="PHOSPHATE REGULON SENSOR PROTEIN PHOR"/>
    <property type="match status" value="1"/>
</dbReference>
<dbReference type="InterPro" id="IPR003594">
    <property type="entry name" value="HATPase_dom"/>
</dbReference>
<dbReference type="SUPFAM" id="SSF47384">
    <property type="entry name" value="Homodimeric domain of signal transducing histidine kinase"/>
    <property type="match status" value="1"/>
</dbReference>
<dbReference type="EC" id="2.7.13.3" evidence="3"/>
<dbReference type="PROSITE" id="PS50109">
    <property type="entry name" value="HIS_KIN"/>
    <property type="match status" value="1"/>
</dbReference>
<evidence type="ECO:0000256" key="1">
    <source>
        <dbReference type="ARBA" id="ARBA00000085"/>
    </source>
</evidence>
<dbReference type="Gene3D" id="1.10.287.130">
    <property type="match status" value="1"/>
</dbReference>
<keyword evidence="9 11" id="KW-1133">Transmembrane helix</keyword>
<dbReference type="PRINTS" id="PR00344">
    <property type="entry name" value="BCTRLSENSOR"/>
</dbReference>
<evidence type="ECO:0000256" key="7">
    <source>
        <dbReference type="ARBA" id="ARBA00022692"/>
    </source>
</evidence>
<dbReference type="Gene3D" id="3.30.565.10">
    <property type="entry name" value="Histidine kinase-like ATPase, C-terminal domain"/>
    <property type="match status" value="1"/>
</dbReference>
<dbReference type="Pfam" id="PF00512">
    <property type="entry name" value="HisKA"/>
    <property type="match status" value="1"/>
</dbReference>
<dbReference type="SMART" id="SM00388">
    <property type="entry name" value="HisKA"/>
    <property type="match status" value="1"/>
</dbReference>
<gene>
    <name evidence="14" type="ORF">K5I29_11850</name>
</gene>